<dbReference type="InterPro" id="IPR036388">
    <property type="entry name" value="WH-like_DNA-bd_sf"/>
</dbReference>
<dbReference type="GO" id="GO:0003677">
    <property type="term" value="F:DNA binding"/>
    <property type="evidence" value="ECO:0007669"/>
    <property type="project" value="UniProtKB-KW"/>
</dbReference>
<dbReference type="GO" id="GO:0003700">
    <property type="term" value="F:DNA-binding transcription factor activity"/>
    <property type="evidence" value="ECO:0007669"/>
    <property type="project" value="InterPro"/>
</dbReference>
<dbReference type="InterPro" id="IPR036390">
    <property type="entry name" value="WH_DNA-bd_sf"/>
</dbReference>
<dbReference type="InterPro" id="IPR000847">
    <property type="entry name" value="LysR_HTH_N"/>
</dbReference>
<evidence type="ECO:0000256" key="3">
    <source>
        <dbReference type="ARBA" id="ARBA00023125"/>
    </source>
</evidence>
<dbReference type="InterPro" id="IPR005119">
    <property type="entry name" value="LysR_subst-bd"/>
</dbReference>
<evidence type="ECO:0000256" key="4">
    <source>
        <dbReference type="ARBA" id="ARBA00023163"/>
    </source>
</evidence>
<gene>
    <name evidence="6" type="ORF">WF834_05990</name>
</gene>
<dbReference type="PROSITE" id="PS50931">
    <property type="entry name" value="HTH_LYSR"/>
    <property type="match status" value="1"/>
</dbReference>
<dbReference type="EMBL" id="JBBFGL010000004">
    <property type="protein sequence ID" value="MEJ5195734.1"/>
    <property type="molecule type" value="Genomic_DNA"/>
</dbReference>
<comment type="caution">
    <text evidence="6">The sequence shown here is derived from an EMBL/GenBank/DDBJ whole genome shotgun (WGS) entry which is preliminary data.</text>
</comment>
<organism evidence="6 7">
    <name type="scientific">Faecalibacterium wellingii</name>
    <dbReference type="NCBI Taxonomy" id="2929491"/>
    <lineage>
        <taxon>Bacteria</taxon>
        <taxon>Bacillati</taxon>
        <taxon>Bacillota</taxon>
        <taxon>Clostridia</taxon>
        <taxon>Eubacteriales</taxon>
        <taxon>Oscillospiraceae</taxon>
        <taxon>Faecalibacterium</taxon>
    </lineage>
</organism>
<comment type="similarity">
    <text evidence="1">Belongs to the LysR transcriptional regulatory family.</text>
</comment>
<evidence type="ECO:0000259" key="5">
    <source>
        <dbReference type="PROSITE" id="PS50931"/>
    </source>
</evidence>
<proteinExistence type="inferred from homology"/>
<dbReference type="FunFam" id="1.10.10.10:FF:000001">
    <property type="entry name" value="LysR family transcriptional regulator"/>
    <property type="match status" value="1"/>
</dbReference>
<evidence type="ECO:0000256" key="2">
    <source>
        <dbReference type="ARBA" id="ARBA00023015"/>
    </source>
</evidence>
<dbReference type="PANTHER" id="PTHR30346">
    <property type="entry name" value="TRANSCRIPTIONAL DUAL REGULATOR HCAR-RELATED"/>
    <property type="match status" value="1"/>
</dbReference>
<dbReference type="SUPFAM" id="SSF53850">
    <property type="entry name" value="Periplasmic binding protein-like II"/>
    <property type="match status" value="1"/>
</dbReference>
<dbReference type="RefSeq" id="WP_339395243.1">
    <property type="nucleotide sequence ID" value="NZ_JBBFGL010000004.1"/>
</dbReference>
<dbReference type="Pfam" id="PF00126">
    <property type="entry name" value="HTH_1"/>
    <property type="match status" value="1"/>
</dbReference>
<sequence>MYNHQLETFIRVADAGSFNKAAEESYITPTAIIKQINLLEDSLGVKLFKRTRRGLTLTKAGRSMYQDAKYIIQYCHDSVIRARNAMQEDSNVIRIGSSPMTPAQLLMELWSKVQTICPDIKFQIVPFENTPENAREILANLGTNIDVVGGIFDDTMLHLRKCAGLELVRGPFYCAVSIHHKLAAKDRLQITDLYGENLLLMHRGWSHYVDELRDDLWQHHPQVNIVDFEFYNMDIFNRCENSNDVLLAIPGWANVHPLLKLLPVDWEYSIPYGILHSPHPTHTVQRFLDAAKIASKELYG</sequence>
<keyword evidence="3" id="KW-0238">DNA-binding</keyword>
<evidence type="ECO:0000313" key="6">
    <source>
        <dbReference type="EMBL" id="MEJ5195734.1"/>
    </source>
</evidence>
<dbReference type="CDD" id="cd05466">
    <property type="entry name" value="PBP2_LTTR_substrate"/>
    <property type="match status" value="1"/>
</dbReference>
<reference evidence="6" key="1">
    <citation type="submission" date="2024-03" db="EMBL/GenBank/DDBJ databases">
        <authorList>
            <person name="Plomp N."/>
            <person name="Harmsen H.J."/>
        </authorList>
    </citation>
    <scope>NUCLEOTIDE SEQUENCE</scope>
    <source>
        <strain evidence="6">HTF-128</strain>
    </source>
</reference>
<dbReference type="SUPFAM" id="SSF46785">
    <property type="entry name" value="Winged helix' DNA-binding domain"/>
    <property type="match status" value="1"/>
</dbReference>
<dbReference type="Pfam" id="PF03466">
    <property type="entry name" value="LysR_substrate"/>
    <property type="match status" value="1"/>
</dbReference>
<evidence type="ECO:0000256" key="1">
    <source>
        <dbReference type="ARBA" id="ARBA00009437"/>
    </source>
</evidence>
<protein>
    <submittedName>
        <fullName evidence="6">LysR family transcriptional regulator</fullName>
    </submittedName>
</protein>
<name>A0AB35Y8U9_9FIRM</name>
<dbReference type="Proteomes" id="UP001373196">
    <property type="component" value="Unassembled WGS sequence"/>
</dbReference>
<feature type="domain" description="HTH lysR-type" evidence="5">
    <location>
        <begin position="1"/>
        <end position="58"/>
    </location>
</feature>
<dbReference type="Gene3D" id="1.10.10.10">
    <property type="entry name" value="Winged helix-like DNA-binding domain superfamily/Winged helix DNA-binding domain"/>
    <property type="match status" value="1"/>
</dbReference>
<dbReference type="PANTHER" id="PTHR30346:SF0">
    <property type="entry name" value="HCA OPERON TRANSCRIPTIONAL ACTIVATOR HCAR"/>
    <property type="match status" value="1"/>
</dbReference>
<dbReference type="Gene3D" id="3.40.190.290">
    <property type="match status" value="1"/>
</dbReference>
<keyword evidence="4" id="KW-0804">Transcription</keyword>
<evidence type="ECO:0000313" key="7">
    <source>
        <dbReference type="Proteomes" id="UP001373196"/>
    </source>
</evidence>
<dbReference type="AlphaFoldDB" id="A0AB35Y8U9"/>
<keyword evidence="2" id="KW-0805">Transcription regulation</keyword>
<dbReference type="GO" id="GO:0032993">
    <property type="term" value="C:protein-DNA complex"/>
    <property type="evidence" value="ECO:0007669"/>
    <property type="project" value="TreeGrafter"/>
</dbReference>
<accession>A0AB35Y8U9</accession>